<dbReference type="SUPFAM" id="SSF109854">
    <property type="entry name" value="DinB/YfiT-like putative metalloenzymes"/>
    <property type="match status" value="1"/>
</dbReference>
<evidence type="ECO:0000313" key="2">
    <source>
        <dbReference type="Proteomes" id="UP000272729"/>
    </source>
</evidence>
<organism evidence="1 2">
    <name type="scientific">Saccharothrix variisporea</name>
    <dbReference type="NCBI Taxonomy" id="543527"/>
    <lineage>
        <taxon>Bacteria</taxon>
        <taxon>Bacillati</taxon>
        <taxon>Actinomycetota</taxon>
        <taxon>Actinomycetes</taxon>
        <taxon>Pseudonocardiales</taxon>
        <taxon>Pseudonocardiaceae</taxon>
        <taxon>Saccharothrix</taxon>
    </lineage>
</organism>
<dbReference type="OrthoDB" id="4548523at2"/>
<dbReference type="Pfam" id="PF04978">
    <property type="entry name" value="MST"/>
    <property type="match status" value="1"/>
</dbReference>
<protein>
    <submittedName>
        <fullName evidence="1">Uncharacterized protein DUF664</fullName>
    </submittedName>
</protein>
<evidence type="ECO:0000313" key="1">
    <source>
        <dbReference type="EMBL" id="RKT73208.1"/>
    </source>
</evidence>
<dbReference type="AlphaFoldDB" id="A0A495XNI2"/>
<comment type="caution">
    <text evidence="1">The sequence shown here is derived from an EMBL/GenBank/DDBJ whole genome shotgun (WGS) entry which is preliminary data.</text>
</comment>
<keyword evidence="2" id="KW-1185">Reference proteome</keyword>
<dbReference type="EMBL" id="RBXR01000001">
    <property type="protein sequence ID" value="RKT73208.1"/>
    <property type="molecule type" value="Genomic_DNA"/>
</dbReference>
<dbReference type="RefSeq" id="WP_121226814.1">
    <property type="nucleotide sequence ID" value="NZ_JBIUBA010000039.1"/>
</dbReference>
<proteinExistence type="predicted"/>
<dbReference type="InterPro" id="IPR034660">
    <property type="entry name" value="DinB/YfiT-like"/>
</dbReference>
<accession>A0A495XNI2</accession>
<gene>
    <name evidence="1" type="ORF">DFJ66_6537</name>
</gene>
<dbReference type="InterPro" id="IPR007061">
    <property type="entry name" value="MST-like"/>
</dbReference>
<name>A0A495XNI2_9PSEU</name>
<sequence length="174" mass="19620">MTQTKIVTKPEERVEVDYTGDERTLLTGFLDFLRGTIQLKCAGLSEEDARRSTLPSPLNTAAGIVKHLRWVEHYWFEVALLGRPNAAPYTREDPDADWRIEPGETISGLLADYAEQCKVSRDVVAGLDLDHEVEFRGDKRLSARWVLIHLIEETGRHAGHLDVVRELLDGVTGE</sequence>
<dbReference type="Proteomes" id="UP000272729">
    <property type="component" value="Unassembled WGS sequence"/>
</dbReference>
<dbReference type="Gene3D" id="1.20.120.450">
    <property type="entry name" value="dinb family like domain"/>
    <property type="match status" value="1"/>
</dbReference>
<reference evidence="1 2" key="1">
    <citation type="submission" date="2018-10" db="EMBL/GenBank/DDBJ databases">
        <title>Sequencing the genomes of 1000 actinobacteria strains.</title>
        <authorList>
            <person name="Klenk H.-P."/>
        </authorList>
    </citation>
    <scope>NUCLEOTIDE SEQUENCE [LARGE SCALE GENOMIC DNA]</scope>
    <source>
        <strain evidence="1 2">DSM 43911</strain>
    </source>
</reference>